<gene>
    <name evidence="1" type="ORF">AWB80_08479</name>
</gene>
<accession>A0A158E814</accession>
<protein>
    <submittedName>
        <fullName evidence="1">Uncharacterized protein</fullName>
    </submittedName>
</protein>
<sequence>MTGDLRLDFTQLDPKATNLDLMIVTPKELDIAIRTIAREIARAIHPRTGNERIIEEPFSGQLRPIEVATRHPRTTDVKLTHRTRGH</sequence>
<proteinExistence type="predicted"/>
<name>A0A158E814_9BURK</name>
<evidence type="ECO:0000313" key="2">
    <source>
        <dbReference type="Proteomes" id="UP000054911"/>
    </source>
</evidence>
<dbReference type="AntiFam" id="ANF00178">
    <property type="entry name" value="Shadow ORF (opposite dhbF)"/>
</dbReference>
<dbReference type="EMBL" id="FCOE02000105">
    <property type="protein sequence ID" value="SAL03012.1"/>
    <property type="molecule type" value="Genomic_DNA"/>
</dbReference>
<reference evidence="1" key="1">
    <citation type="submission" date="2016-01" db="EMBL/GenBank/DDBJ databases">
        <authorList>
            <person name="Peeters C."/>
        </authorList>
    </citation>
    <scope>NUCLEOTIDE SEQUENCE [LARGE SCALE GENOMIC DNA]</scope>
    <source>
        <strain evidence="1">LMG 29323</strain>
    </source>
</reference>
<organism evidence="1 2">
    <name type="scientific">Caballeronia pedi</name>
    <dbReference type="NCBI Taxonomy" id="1777141"/>
    <lineage>
        <taxon>Bacteria</taxon>
        <taxon>Pseudomonadati</taxon>
        <taxon>Pseudomonadota</taxon>
        <taxon>Betaproteobacteria</taxon>
        <taxon>Burkholderiales</taxon>
        <taxon>Burkholderiaceae</taxon>
        <taxon>Caballeronia</taxon>
    </lineage>
</organism>
<dbReference type="AlphaFoldDB" id="A0A158E814"/>
<keyword evidence="2" id="KW-1185">Reference proteome</keyword>
<evidence type="ECO:0000313" key="1">
    <source>
        <dbReference type="EMBL" id="SAL03012.1"/>
    </source>
</evidence>
<dbReference type="Proteomes" id="UP000054911">
    <property type="component" value="Unassembled WGS sequence"/>
</dbReference>
<comment type="caution">
    <text evidence="1">The sequence shown here is derived from an EMBL/GenBank/DDBJ whole genome shotgun (WGS) entry which is preliminary data.</text>
</comment>